<name>A0A1G8KGG3_9BACI</name>
<dbReference type="Pfam" id="PF19952">
    <property type="entry name" value="DUF6414"/>
    <property type="match status" value="1"/>
</dbReference>
<gene>
    <name evidence="1" type="ORF">SAMN05192534_1475</name>
</gene>
<accession>A0A1G8KGG3</accession>
<protein>
    <submittedName>
        <fullName evidence="1">Uncharacterized protein</fullName>
    </submittedName>
</protein>
<keyword evidence="2" id="KW-1185">Reference proteome</keyword>
<proteinExistence type="predicted"/>
<dbReference type="STRING" id="568899.SAMN05192534_1475"/>
<dbReference type="AlphaFoldDB" id="A0A1G8KGG3"/>
<dbReference type="InterPro" id="IPR045633">
    <property type="entry name" value="DUF6414"/>
</dbReference>
<dbReference type="RefSeq" id="WP_091277015.1">
    <property type="nucleotide sequence ID" value="NZ_FNDK01000047.1"/>
</dbReference>
<dbReference type="EMBL" id="FNDK01000047">
    <property type="protein sequence ID" value="SDI41950.1"/>
    <property type="molecule type" value="Genomic_DNA"/>
</dbReference>
<evidence type="ECO:0000313" key="1">
    <source>
        <dbReference type="EMBL" id="SDI41950.1"/>
    </source>
</evidence>
<organism evidence="1 2">
    <name type="scientific">Alteribacillus persepolensis</name>
    <dbReference type="NCBI Taxonomy" id="568899"/>
    <lineage>
        <taxon>Bacteria</taxon>
        <taxon>Bacillati</taxon>
        <taxon>Bacillota</taxon>
        <taxon>Bacilli</taxon>
        <taxon>Bacillales</taxon>
        <taxon>Bacillaceae</taxon>
        <taxon>Alteribacillus</taxon>
    </lineage>
</organism>
<dbReference type="OrthoDB" id="2961986at2"/>
<dbReference type="Proteomes" id="UP000199163">
    <property type="component" value="Unassembled WGS sequence"/>
</dbReference>
<evidence type="ECO:0000313" key="2">
    <source>
        <dbReference type="Proteomes" id="UP000199163"/>
    </source>
</evidence>
<reference evidence="2" key="1">
    <citation type="submission" date="2016-10" db="EMBL/GenBank/DDBJ databases">
        <authorList>
            <person name="Varghese N."/>
            <person name="Submissions S."/>
        </authorList>
    </citation>
    <scope>NUCLEOTIDE SEQUENCE [LARGE SCALE GENOMIC DNA]</scope>
    <source>
        <strain evidence="2">DSM 21632</strain>
    </source>
</reference>
<sequence length="278" mass="31940">MFNLRDFIYLDERTVKRYLSSIEEGLVKEVLETDIAAKPNWDFEVSIGEIQKLLVAAGIPIPNVGVKRTGKTDTVSVQITKEPTIDSQFDKLFRYIEPALQYLEGFDPVIWSQLENGQFVYYSSEISLPKGYENAQMLNIGADFYELAKGWIERDEDFEKVIEESRGYREEAASKKYTNVYSIPIGSPNKRKYYFVAKVIHDNLVDCSLEDLTFGNAYTLARVEHVLGASDRYTVFDSTLKGVDRLMNREERRKQKGDLFEVATKPAVIIRPIAIFKQ</sequence>